<accession>A0A1H5YJ81</accession>
<dbReference type="OrthoDB" id="9806768at2"/>
<gene>
    <name evidence="3" type="ORF">SAMN05421877_1066</name>
</gene>
<dbReference type="RefSeq" id="WP_103906196.1">
    <property type="nucleotide sequence ID" value="NZ_CP049246.1"/>
</dbReference>
<keyword evidence="4" id="KW-1185">Reference proteome</keyword>
<evidence type="ECO:0000313" key="3">
    <source>
        <dbReference type="EMBL" id="SEG23597.1"/>
    </source>
</evidence>
<reference evidence="4" key="1">
    <citation type="submission" date="2016-10" db="EMBL/GenBank/DDBJ databases">
        <authorList>
            <person name="Varghese N."/>
            <person name="Submissions S."/>
        </authorList>
    </citation>
    <scope>NUCLEOTIDE SEQUENCE [LARGE SCALE GENOMIC DNA]</scope>
    <source>
        <strain evidence="4">DSM 22361</strain>
    </source>
</reference>
<dbReference type="InterPro" id="IPR012348">
    <property type="entry name" value="RNR-like"/>
</dbReference>
<dbReference type="SUPFAM" id="SSF47240">
    <property type="entry name" value="Ferritin-like"/>
    <property type="match status" value="1"/>
</dbReference>
<dbReference type="PIRSF" id="PIRSF000040">
    <property type="entry name" value="MMOH_comp"/>
    <property type="match status" value="1"/>
</dbReference>
<dbReference type="InterPro" id="IPR012078">
    <property type="entry name" value="MP_mOase_hydro"/>
</dbReference>
<keyword evidence="2" id="KW-0503">Monooxygenase</keyword>
<proteinExistence type="predicted"/>
<sequence length="332" mass="38627">MSLEIKSIQIKAKRETFGHVERRIGKGKIASRYEEATYDLQPTVNFHYLPTYNPKYELYDERKTSIKMSDWYKILDPRQFHYSSYVAARAKQQESTTQNFAYIDKKNLVDQIPVSLKEEFFTNILPLRHYEWGANMNNLQLVSEGYGSSFTAAAMFQAEDKIGTAQLLTKIALLFSENEVEVLDIARNNWLNDPSWQGLRKLTEDSFVIEDWFELHMLQNVIADGFIYELFFTHYEKELVKQPDAGTYLMLTGFFSDWFEETTKWIDATIKIVSEESAENKTILENWAATYIEEAQKAVLPLANNLFPEPEKVVEEIKATLTDRLKKSGLNL</sequence>
<evidence type="ECO:0000256" key="1">
    <source>
        <dbReference type="ARBA" id="ARBA00023002"/>
    </source>
</evidence>
<dbReference type="Gene3D" id="1.10.620.20">
    <property type="entry name" value="Ribonucleotide Reductase, subunit A"/>
    <property type="match status" value="1"/>
</dbReference>
<name>A0A1H5YJ81_9SPHI</name>
<keyword evidence="1" id="KW-0560">Oxidoreductase</keyword>
<protein>
    <submittedName>
        <fullName evidence="3">Phenol hydroxylase P1 protein</fullName>
    </submittedName>
</protein>
<dbReference type="InterPro" id="IPR003430">
    <property type="entry name" value="Phenol_Hydrox"/>
</dbReference>
<organism evidence="3 4">
    <name type="scientific">Sphingobacterium lactis</name>
    <dbReference type="NCBI Taxonomy" id="797291"/>
    <lineage>
        <taxon>Bacteria</taxon>
        <taxon>Pseudomonadati</taxon>
        <taxon>Bacteroidota</taxon>
        <taxon>Sphingobacteriia</taxon>
        <taxon>Sphingobacteriales</taxon>
        <taxon>Sphingobacteriaceae</taxon>
        <taxon>Sphingobacterium</taxon>
    </lineage>
</organism>
<evidence type="ECO:0000313" key="4">
    <source>
        <dbReference type="Proteomes" id="UP000236731"/>
    </source>
</evidence>
<dbReference type="InterPro" id="IPR009078">
    <property type="entry name" value="Ferritin-like_SF"/>
</dbReference>
<dbReference type="GO" id="GO:0016709">
    <property type="term" value="F:oxidoreductase activity, acting on paired donors, with incorporation or reduction of molecular oxygen, NAD(P)H as one donor, and incorporation of one atom of oxygen"/>
    <property type="evidence" value="ECO:0007669"/>
    <property type="project" value="InterPro"/>
</dbReference>
<dbReference type="Pfam" id="PF02332">
    <property type="entry name" value="Phenol_Hydrox"/>
    <property type="match status" value="1"/>
</dbReference>
<dbReference type="AlphaFoldDB" id="A0A1H5YJ81"/>
<dbReference type="EMBL" id="FNUT01000006">
    <property type="protein sequence ID" value="SEG23597.1"/>
    <property type="molecule type" value="Genomic_DNA"/>
</dbReference>
<evidence type="ECO:0000256" key="2">
    <source>
        <dbReference type="ARBA" id="ARBA00023033"/>
    </source>
</evidence>
<dbReference type="Proteomes" id="UP000236731">
    <property type="component" value="Unassembled WGS sequence"/>
</dbReference>